<dbReference type="EMBL" id="CXOK01000110">
    <property type="protein sequence ID" value="CTP91936.1"/>
    <property type="molecule type" value="Genomic_DNA"/>
</dbReference>
<reference evidence="1 2" key="1">
    <citation type="submission" date="2015-07" db="EMBL/GenBank/DDBJ databases">
        <authorList>
            <person name="Noorani M."/>
        </authorList>
    </citation>
    <scope>NUCLEOTIDE SEQUENCE [LARGE SCALE GENOMIC DNA]</scope>
    <source>
        <strain evidence="1">LMG728</strain>
    </source>
</reference>
<organism evidence="1 2">
    <name type="scientific">Xanthomonas graminis pv. poae</name>
    <dbReference type="NCBI Taxonomy" id="227946"/>
    <lineage>
        <taxon>Bacteria</taxon>
        <taxon>Pseudomonadati</taxon>
        <taxon>Pseudomonadota</taxon>
        <taxon>Gammaproteobacteria</taxon>
        <taxon>Lysobacterales</taxon>
        <taxon>Lysobacteraceae</taxon>
        <taxon>Xanthomonas</taxon>
        <taxon>Xanthomonas translucens group</taxon>
        <taxon>Xanthomonas graminis</taxon>
    </lineage>
</organism>
<proteinExistence type="predicted"/>
<evidence type="ECO:0000313" key="1">
    <source>
        <dbReference type="EMBL" id="CTP91936.1"/>
    </source>
</evidence>
<name>A0A0K3A1H6_9XANT</name>
<protein>
    <submittedName>
        <fullName evidence="1">Uncharacterized protein</fullName>
    </submittedName>
</protein>
<accession>A0A0K3A1H6</accession>
<sequence length="225" mass="24474">MLWSLEQARSLAPDDSRPAAHAHAHAWREAWAWACPAWVADAVASLRRTRLAARLARTRGRRSSPPTRRAPALWARSMLASRPWPLQERLQPRPTRQRTFRRRVRSGLKSFLPCSQRAGRKSLAGATAGSLGPSVAAKEAADVIASGSAGPKHSRNAASHQAHAPCSRSNCLQPRTSGVVNVPNWQAVGTEVPPTRGLAAPCRRWNPCGSDFICDERSGFGICRG</sequence>
<gene>
    <name evidence="1" type="ORF">XTPLMG728_3066</name>
</gene>
<dbReference type="Proteomes" id="UP000041247">
    <property type="component" value="Unassembled WGS sequence"/>
</dbReference>
<evidence type="ECO:0000313" key="2">
    <source>
        <dbReference type="Proteomes" id="UP000041247"/>
    </source>
</evidence>
<dbReference type="AlphaFoldDB" id="A0A0K3A1H6"/>